<protein>
    <submittedName>
        <fullName evidence="2">Uncharacterized protein</fullName>
    </submittedName>
</protein>
<organism evidence="2 3">
    <name type="scientific">Cudoniella acicularis</name>
    <dbReference type="NCBI Taxonomy" id="354080"/>
    <lineage>
        <taxon>Eukaryota</taxon>
        <taxon>Fungi</taxon>
        <taxon>Dikarya</taxon>
        <taxon>Ascomycota</taxon>
        <taxon>Pezizomycotina</taxon>
        <taxon>Leotiomycetes</taxon>
        <taxon>Helotiales</taxon>
        <taxon>Tricladiaceae</taxon>
        <taxon>Cudoniella</taxon>
    </lineage>
</organism>
<dbReference type="OrthoDB" id="5332316at2759"/>
<dbReference type="AlphaFoldDB" id="A0A8H4RJD6"/>
<dbReference type="EMBL" id="JAAMPI010000620">
    <property type="protein sequence ID" value="KAF4629841.1"/>
    <property type="molecule type" value="Genomic_DNA"/>
</dbReference>
<accession>A0A8H4RJD6</accession>
<sequence length="397" mass="44755">MLLTRSLPPQFLLPAWSAPRLTLALQQQQKRALNTGDSSGTKTKPANNTVARESASSALSLFEELFPEEKVTKRKDVSQEKKLDKLPRFRWKTEEEKARGARAREQKAILPPPGRRGERRGPMDMGGGTLSRSISLTNQQEDIDQVARRQASVLVLSCAMKSLEESDFFRIGPKGEHIEGWTSGIIKVIPGRDNNTLQHLDHYYILFSNRAAAAAYLDNIIRLHQLAKASISANLRIAGLHLPPSFLKNGEDVRKILRGFSLAPAYTRLHCRLVDQPYRPAVLRLLTDGGPAALVRNKSKSKAEDMVLLYSDRGQISRELLQKRIKDDGKSRNLHWKLAGGEDDIMELHSKEEPDVESTDGMVGTGDKKMRSPYPTRWVISFKDRHEARRFVMSHPQ</sequence>
<evidence type="ECO:0000256" key="1">
    <source>
        <dbReference type="SAM" id="MobiDB-lite"/>
    </source>
</evidence>
<feature type="region of interest" description="Disordered" evidence="1">
    <location>
        <begin position="29"/>
        <end position="54"/>
    </location>
</feature>
<evidence type="ECO:0000313" key="3">
    <source>
        <dbReference type="Proteomes" id="UP000566819"/>
    </source>
</evidence>
<feature type="compositionally biased region" description="Polar residues" evidence="1">
    <location>
        <begin position="29"/>
        <end position="51"/>
    </location>
</feature>
<name>A0A8H4RJD6_9HELO</name>
<gene>
    <name evidence="2" type="ORF">G7Y89_g8308</name>
</gene>
<keyword evidence="3" id="KW-1185">Reference proteome</keyword>
<evidence type="ECO:0000313" key="2">
    <source>
        <dbReference type="EMBL" id="KAF4629841.1"/>
    </source>
</evidence>
<proteinExistence type="predicted"/>
<comment type="caution">
    <text evidence="2">The sequence shown here is derived from an EMBL/GenBank/DDBJ whole genome shotgun (WGS) entry which is preliminary data.</text>
</comment>
<reference evidence="2 3" key="1">
    <citation type="submission" date="2020-03" db="EMBL/GenBank/DDBJ databases">
        <title>Draft Genome Sequence of Cudoniella acicularis.</title>
        <authorList>
            <person name="Buettner E."/>
            <person name="Kellner H."/>
        </authorList>
    </citation>
    <scope>NUCLEOTIDE SEQUENCE [LARGE SCALE GENOMIC DNA]</scope>
    <source>
        <strain evidence="2 3">DSM 108380</strain>
    </source>
</reference>
<dbReference type="Proteomes" id="UP000566819">
    <property type="component" value="Unassembled WGS sequence"/>
</dbReference>